<protein>
    <submittedName>
        <fullName evidence="1">Uncharacterized protein</fullName>
    </submittedName>
</protein>
<reference evidence="2 4" key="2">
    <citation type="submission" date="2020-08" db="EMBL/GenBank/DDBJ databases">
        <title>Genomic Encyclopedia of Type Strains, Phase IV (KMG-IV): sequencing the most valuable type-strain genomes for metagenomic binning, comparative biology and taxonomic classification.</title>
        <authorList>
            <person name="Goeker M."/>
        </authorList>
    </citation>
    <scope>NUCLEOTIDE SEQUENCE [LARGE SCALE GENOMIC DNA]</scope>
    <source>
        <strain evidence="2 4">DSM 10368</strain>
    </source>
</reference>
<dbReference type="Proteomes" id="UP000075755">
    <property type="component" value="Chromosome"/>
</dbReference>
<gene>
    <name evidence="1" type="ORF">AA2016_2220</name>
    <name evidence="2" type="ORF">FHS67_002189</name>
</gene>
<dbReference type="AlphaFoldDB" id="A0AAC8YNC4"/>
<dbReference type="EMBL" id="CP015005">
    <property type="protein sequence ID" value="AMS41149.1"/>
    <property type="molecule type" value="Genomic_DNA"/>
</dbReference>
<dbReference type="EMBL" id="JACICB010000007">
    <property type="protein sequence ID" value="MBB3705870.1"/>
    <property type="molecule type" value="Genomic_DNA"/>
</dbReference>
<reference evidence="1 3" key="1">
    <citation type="submission" date="2016-03" db="EMBL/GenBank/DDBJ databases">
        <title>Complete genome of Aminobacter aminovorans KCTC 2477.</title>
        <authorList>
            <person name="Kim K.M."/>
        </authorList>
    </citation>
    <scope>NUCLEOTIDE SEQUENCE [LARGE SCALE GENOMIC DNA]</scope>
    <source>
        <strain evidence="1 3">KCTC 2477</strain>
    </source>
</reference>
<evidence type="ECO:0000313" key="3">
    <source>
        <dbReference type="Proteomes" id="UP000075755"/>
    </source>
</evidence>
<organism evidence="1 3">
    <name type="scientific">Aminobacter aminovorans</name>
    <name type="common">Chelatobacter heintzii</name>
    <dbReference type="NCBI Taxonomy" id="83263"/>
    <lineage>
        <taxon>Bacteria</taxon>
        <taxon>Pseudomonadati</taxon>
        <taxon>Pseudomonadota</taxon>
        <taxon>Alphaproteobacteria</taxon>
        <taxon>Hyphomicrobiales</taxon>
        <taxon>Phyllobacteriaceae</taxon>
        <taxon>Aminobacter</taxon>
    </lineage>
</organism>
<sequence length="138" mass="14427">MAAFNKFNAFSEALAEKVHNLGADTLTIALCAAANAPVATNSVLADLTQIAYTNLSARTLTVSSSSQTSGTYKLVIADKTLTASGGAVATFRYIVIYNDTATNDELIGWYDYGSNLTLADGESLTIDFDNSGGVLTLV</sequence>
<dbReference type="Proteomes" id="UP000577697">
    <property type="component" value="Unassembled WGS sequence"/>
</dbReference>
<keyword evidence="4" id="KW-1185">Reference proteome</keyword>
<accession>A0AAC8YNC4</accession>
<evidence type="ECO:0000313" key="2">
    <source>
        <dbReference type="EMBL" id="MBB3705870.1"/>
    </source>
</evidence>
<evidence type="ECO:0000313" key="1">
    <source>
        <dbReference type="EMBL" id="AMS41149.1"/>
    </source>
</evidence>
<dbReference type="KEGG" id="aak:AA2016_2220"/>
<evidence type="ECO:0000313" key="4">
    <source>
        <dbReference type="Proteomes" id="UP000577697"/>
    </source>
</evidence>
<name>A0AAC8YNC4_AMIAI</name>
<proteinExistence type="predicted"/>
<dbReference type="RefSeq" id="WP_067958910.1">
    <property type="nucleotide sequence ID" value="NZ_CP015005.1"/>
</dbReference>